<keyword evidence="2" id="KW-1185">Reference proteome</keyword>
<evidence type="ECO:0000313" key="2">
    <source>
        <dbReference type="Proteomes" id="UP001596250"/>
    </source>
</evidence>
<proteinExistence type="predicted"/>
<comment type="caution">
    <text evidence="1">The sequence shown here is derived from an EMBL/GenBank/DDBJ whole genome shotgun (WGS) entry which is preliminary data.</text>
</comment>
<sequence length="73" mass="8664">MDYVKKRVADEDPKLLALSQPRLLKNFHYFAEIAMMLIHQRSVFDQELDRIKLWLQEALYGLQVDDPSNAHYS</sequence>
<reference evidence="2" key="1">
    <citation type="journal article" date="2019" name="Int. J. Syst. Evol. Microbiol.">
        <title>The Global Catalogue of Microorganisms (GCM) 10K type strain sequencing project: providing services to taxonomists for standard genome sequencing and annotation.</title>
        <authorList>
            <consortium name="The Broad Institute Genomics Platform"/>
            <consortium name="The Broad Institute Genome Sequencing Center for Infectious Disease"/>
            <person name="Wu L."/>
            <person name="Ma J."/>
        </authorList>
    </citation>
    <scope>NUCLEOTIDE SEQUENCE [LARGE SCALE GENOMIC DNA]</scope>
    <source>
        <strain evidence="2">CCM 8749</strain>
    </source>
</reference>
<name>A0ABW1IQK2_9BACL</name>
<organism evidence="1 2">
    <name type="scientific">Marinicrinis lubricantis</name>
    <dbReference type="NCBI Taxonomy" id="2086470"/>
    <lineage>
        <taxon>Bacteria</taxon>
        <taxon>Bacillati</taxon>
        <taxon>Bacillota</taxon>
        <taxon>Bacilli</taxon>
        <taxon>Bacillales</taxon>
        <taxon>Paenibacillaceae</taxon>
    </lineage>
</organism>
<protein>
    <submittedName>
        <fullName evidence="1">Uncharacterized protein</fullName>
    </submittedName>
</protein>
<gene>
    <name evidence="1" type="ORF">ACFPXP_13145</name>
</gene>
<evidence type="ECO:0000313" key="1">
    <source>
        <dbReference type="EMBL" id="MFC5987351.1"/>
    </source>
</evidence>
<accession>A0ABW1IQK2</accession>
<dbReference type="RefSeq" id="WP_379894714.1">
    <property type="nucleotide sequence ID" value="NZ_CBCSCT010000043.1"/>
</dbReference>
<dbReference type="EMBL" id="JBHSQV010000160">
    <property type="protein sequence ID" value="MFC5987351.1"/>
    <property type="molecule type" value="Genomic_DNA"/>
</dbReference>
<dbReference type="Proteomes" id="UP001596250">
    <property type="component" value="Unassembled WGS sequence"/>
</dbReference>